<evidence type="ECO:0008006" key="4">
    <source>
        <dbReference type="Google" id="ProtNLM"/>
    </source>
</evidence>
<reference evidence="2 3" key="1">
    <citation type="submission" date="2016-11" db="EMBL/GenBank/DDBJ databases">
        <title>Networking in microbes: conjugative elements and plasmids in the genus Alteromonas.</title>
        <authorList>
            <person name="Lopez-Perez M."/>
            <person name="Ramon-Marco N."/>
            <person name="Rodriguez-Valera F."/>
        </authorList>
    </citation>
    <scope>NUCLEOTIDE SEQUENCE [LARGE SCALE GENOMIC DNA]</scope>
    <source>
        <strain evidence="2 3">CP48</strain>
        <plasmid evidence="3">pamcp48-600</plasmid>
    </source>
</reference>
<evidence type="ECO:0000313" key="2">
    <source>
        <dbReference type="EMBL" id="APD92466.1"/>
    </source>
</evidence>
<feature type="region of interest" description="Disordered" evidence="1">
    <location>
        <begin position="151"/>
        <end position="172"/>
    </location>
</feature>
<geneLocation type="plasmid" evidence="3">
    <name>pamcp48-600</name>
</geneLocation>
<name>A0AAC9JFJ1_9ALTE</name>
<gene>
    <name evidence="2" type="ORF">BM524_21425</name>
</gene>
<organism evidence="2 3">
    <name type="scientific">Alteromonas mediterranea</name>
    <dbReference type="NCBI Taxonomy" id="314275"/>
    <lineage>
        <taxon>Bacteria</taxon>
        <taxon>Pseudomonadati</taxon>
        <taxon>Pseudomonadota</taxon>
        <taxon>Gammaproteobacteria</taxon>
        <taxon>Alteromonadales</taxon>
        <taxon>Alteromonadaceae</taxon>
        <taxon>Alteromonas/Salinimonas group</taxon>
        <taxon>Alteromonas</taxon>
    </lineage>
</organism>
<keyword evidence="2" id="KW-0614">Plasmid</keyword>
<dbReference type="EMBL" id="CP018025">
    <property type="protein sequence ID" value="APD92466.1"/>
    <property type="molecule type" value="Genomic_DNA"/>
</dbReference>
<dbReference type="RefSeq" id="WP_071961091.1">
    <property type="nucleotide sequence ID" value="NZ_CP018025.1"/>
</dbReference>
<evidence type="ECO:0000313" key="3">
    <source>
        <dbReference type="Proteomes" id="UP000182101"/>
    </source>
</evidence>
<accession>A0AAC9JFJ1</accession>
<proteinExistence type="predicted"/>
<dbReference type="Proteomes" id="UP000182101">
    <property type="component" value="Plasmid pAMCP48-600"/>
</dbReference>
<protein>
    <recommendedName>
        <fullName evidence="4">SCP2 domain-containing protein</fullName>
    </recommendedName>
</protein>
<evidence type="ECO:0000256" key="1">
    <source>
        <dbReference type="SAM" id="MobiDB-lite"/>
    </source>
</evidence>
<sequence length="172" mass="18577">MSVQDVVARRQMDSLHAARERIKEVASLSVTAIISPGRLARMTGEEDQVVQLRAKDSTAIEFEVKRGANAFDGASQISISDLLSKSLNDPELGSLRVPGNGAVAKKISNAMHLMAMKPDVSIPQALAISEENPNLTEFSLPGLVNIVEEFKNRSVDAPSTSEPDEAIRPTLR</sequence>
<dbReference type="AlphaFoldDB" id="A0AAC9JFJ1"/>